<dbReference type="EMBL" id="GL377309">
    <property type="protein sequence ID" value="EFI94952.1"/>
    <property type="molecule type" value="Genomic_DNA"/>
</dbReference>
<dbReference type="RefSeq" id="XP_003029855.1">
    <property type="nucleotide sequence ID" value="XM_003029809.1"/>
</dbReference>
<organism evidence="3">
    <name type="scientific">Schizophyllum commune (strain H4-8 / FGSC 9210)</name>
    <name type="common">Split gill fungus</name>
    <dbReference type="NCBI Taxonomy" id="578458"/>
    <lineage>
        <taxon>Eukaryota</taxon>
        <taxon>Fungi</taxon>
        <taxon>Dikarya</taxon>
        <taxon>Basidiomycota</taxon>
        <taxon>Agaricomycotina</taxon>
        <taxon>Agaricomycetes</taxon>
        <taxon>Agaricomycetidae</taxon>
        <taxon>Agaricales</taxon>
        <taxon>Schizophyllaceae</taxon>
        <taxon>Schizophyllum</taxon>
    </lineage>
</organism>
<dbReference type="AlphaFoldDB" id="D8QCL4"/>
<evidence type="ECO:0000259" key="1">
    <source>
        <dbReference type="Pfam" id="PF01636"/>
    </source>
</evidence>
<gene>
    <name evidence="2" type="ORF">SCHCODRAFT_11847</name>
</gene>
<evidence type="ECO:0000313" key="2">
    <source>
        <dbReference type="EMBL" id="EFI94952.1"/>
    </source>
</evidence>
<dbReference type="GeneID" id="9591275"/>
<dbReference type="SUPFAM" id="SSF56112">
    <property type="entry name" value="Protein kinase-like (PK-like)"/>
    <property type="match status" value="1"/>
</dbReference>
<dbReference type="Proteomes" id="UP000007431">
    <property type="component" value="Unassembled WGS sequence"/>
</dbReference>
<dbReference type="InterPro" id="IPR051678">
    <property type="entry name" value="AGP_Transferase"/>
</dbReference>
<dbReference type="eggNOG" id="ENOG502SHQX">
    <property type="taxonomic scope" value="Eukaryota"/>
</dbReference>
<feature type="domain" description="Aminoglycoside phosphotransferase" evidence="1">
    <location>
        <begin position="69"/>
        <end position="263"/>
    </location>
</feature>
<sequence>MSSSIVSPPSLLSCPFIGAPSSALTRTVCGYLHELLLKPLSGLYSRLLNLPRERTIYPLPFGVILKSHEHLREEEGLAMNVARAMGVPAPRCISYGEYGTSRSILMTKLPGRVLDQVDDGHIDWTLIKTDLQRILSRMRAYGSPFGRRVCGVAGGPIRGPMIPNGEMPAFDDERAFQKALRRCFRVGNEHDAGTAVMAHRFFALPEHAIVFSHGDLKRHNVMVGEDGHVSGILDWEAAGWLPEYWEVSVTAVMPEDKWGRLMEEVSGNVYENEVEGHRAVFLLVEDTLRE</sequence>
<keyword evidence="3" id="KW-1185">Reference proteome</keyword>
<dbReference type="VEuPathDB" id="FungiDB:SCHCODRAFT_02691385"/>
<dbReference type="OMA" id="HNIMIGP"/>
<dbReference type="OrthoDB" id="2906425at2759"/>
<protein>
    <recommendedName>
        <fullName evidence="1">Aminoglycoside phosphotransferase domain-containing protein</fullName>
    </recommendedName>
</protein>
<dbReference type="KEGG" id="scm:SCHCO_02691385"/>
<dbReference type="HOGENOM" id="CLU_021768_8_1_1"/>
<accession>D8QCL4</accession>
<dbReference type="PANTHER" id="PTHR21310">
    <property type="entry name" value="AMINOGLYCOSIDE PHOSPHOTRANSFERASE-RELATED-RELATED"/>
    <property type="match status" value="1"/>
</dbReference>
<dbReference type="Pfam" id="PF01636">
    <property type="entry name" value="APH"/>
    <property type="match status" value="1"/>
</dbReference>
<dbReference type="InterPro" id="IPR002575">
    <property type="entry name" value="Aminoglycoside_PTrfase"/>
</dbReference>
<evidence type="ECO:0000313" key="3">
    <source>
        <dbReference type="Proteomes" id="UP000007431"/>
    </source>
</evidence>
<proteinExistence type="predicted"/>
<dbReference type="Gene3D" id="3.90.1200.10">
    <property type="match status" value="1"/>
</dbReference>
<dbReference type="PANTHER" id="PTHR21310:SF55">
    <property type="entry name" value="AMINOGLYCOSIDE PHOSPHOTRANSFERASE DOMAIN-CONTAINING PROTEIN"/>
    <property type="match status" value="1"/>
</dbReference>
<dbReference type="InParanoid" id="D8QCL4"/>
<dbReference type="InterPro" id="IPR011009">
    <property type="entry name" value="Kinase-like_dom_sf"/>
</dbReference>
<reference evidence="2 3" key="1">
    <citation type="journal article" date="2010" name="Nat. Biotechnol.">
        <title>Genome sequence of the model mushroom Schizophyllum commune.</title>
        <authorList>
            <person name="Ohm R.A."/>
            <person name="de Jong J.F."/>
            <person name="Lugones L.G."/>
            <person name="Aerts A."/>
            <person name="Kothe E."/>
            <person name="Stajich J.E."/>
            <person name="de Vries R.P."/>
            <person name="Record E."/>
            <person name="Levasseur A."/>
            <person name="Baker S.E."/>
            <person name="Bartholomew K.A."/>
            <person name="Coutinho P.M."/>
            <person name="Erdmann S."/>
            <person name="Fowler T.J."/>
            <person name="Gathman A.C."/>
            <person name="Lombard V."/>
            <person name="Henrissat B."/>
            <person name="Knabe N."/>
            <person name="Kuees U."/>
            <person name="Lilly W.W."/>
            <person name="Lindquist E."/>
            <person name="Lucas S."/>
            <person name="Magnuson J.K."/>
            <person name="Piumi F."/>
            <person name="Raudaskoski M."/>
            <person name="Salamov A."/>
            <person name="Schmutz J."/>
            <person name="Schwarze F.W.M.R."/>
            <person name="vanKuyk P.A."/>
            <person name="Horton J.S."/>
            <person name="Grigoriev I.V."/>
            <person name="Woesten H.A.B."/>
        </authorList>
    </citation>
    <scope>NUCLEOTIDE SEQUENCE [LARGE SCALE GENOMIC DNA]</scope>
    <source>
        <strain evidence="3">H4-8 / FGSC 9210</strain>
    </source>
</reference>
<name>D8QCL4_SCHCM</name>